<gene>
    <name evidence="2" type="ORF">FRX31_028751</name>
</gene>
<name>A0A7J6VBB8_THATH</name>
<dbReference type="AlphaFoldDB" id="A0A7J6VBB8"/>
<evidence type="ECO:0000256" key="1">
    <source>
        <dbReference type="SAM" id="MobiDB-lite"/>
    </source>
</evidence>
<comment type="caution">
    <text evidence="2">The sequence shown here is derived from an EMBL/GenBank/DDBJ whole genome shotgun (WGS) entry which is preliminary data.</text>
</comment>
<dbReference type="EMBL" id="JABWDY010035906">
    <property type="protein sequence ID" value="KAF5181662.1"/>
    <property type="molecule type" value="Genomic_DNA"/>
</dbReference>
<proteinExistence type="predicted"/>
<sequence length="218" mass="23888">MAKQNRVEAAVNDEVMVQNKNKKRRDNKKNREEANNEGSSNDNEQGVEAVVTVEGGQNVVREEHADPIVVEVGIAFSSPLINGVEPITNNMFSVLDDQEEENKSDTILEEQEKQGTDEECVNTNILLLTDGQVSNELLVIDDSLAFEPGAFLSHSGEPPEVVISTGVAQSVVNRVENISSPKLAAQEAQAIKARLAELEANQKDILQGRDSFDSKFEE</sequence>
<organism evidence="2 3">
    <name type="scientific">Thalictrum thalictroides</name>
    <name type="common">Rue-anemone</name>
    <name type="synonym">Anemone thalictroides</name>
    <dbReference type="NCBI Taxonomy" id="46969"/>
    <lineage>
        <taxon>Eukaryota</taxon>
        <taxon>Viridiplantae</taxon>
        <taxon>Streptophyta</taxon>
        <taxon>Embryophyta</taxon>
        <taxon>Tracheophyta</taxon>
        <taxon>Spermatophyta</taxon>
        <taxon>Magnoliopsida</taxon>
        <taxon>Ranunculales</taxon>
        <taxon>Ranunculaceae</taxon>
        <taxon>Thalictroideae</taxon>
        <taxon>Thalictrum</taxon>
    </lineage>
</organism>
<feature type="region of interest" description="Disordered" evidence="1">
    <location>
        <begin position="1"/>
        <end position="47"/>
    </location>
</feature>
<reference evidence="2 3" key="1">
    <citation type="submission" date="2020-06" db="EMBL/GenBank/DDBJ databases">
        <title>Transcriptomic and genomic resources for Thalictrum thalictroides and T. hernandezii: Facilitating candidate gene discovery in an emerging model plant lineage.</title>
        <authorList>
            <person name="Arias T."/>
            <person name="Riano-Pachon D.M."/>
            <person name="Di Stilio V.S."/>
        </authorList>
    </citation>
    <scope>NUCLEOTIDE SEQUENCE [LARGE SCALE GENOMIC DNA]</scope>
    <source>
        <strain evidence="3">cv. WT478/WT964</strain>
        <tissue evidence="2">Leaves</tissue>
    </source>
</reference>
<evidence type="ECO:0000313" key="3">
    <source>
        <dbReference type="Proteomes" id="UP000554482"/>
    </source>
</evidence>
<dbReference type="Proteomes" id="UP000554482">
    <property type="component" value="Unassembled WGS sequence"/>
</dbReference>
<keyword evidence="3" id="KW-1185">Reference proteome</keyword>
<accession>A0A7J6VBB8</accession>
<evidence type="ECO:0000313" key="2">
    <source>
        <dbReference type="EMBL" id="KAF5181662.1"/>
    </source>
</evidence>
<protein>
    <submittedName>
        <fullName evidence="2">Uncharacterized protein</fullName>
    </submittedName>
</protein>